<evidence type="ECO:0000259" key="2">
    <source>
        <dbReference type="Pfam" id="PF01266"/>
    </source>
</evidence>
<dbReference type="PANTHER" id="PTHR13847">
    <property type="entry name" value="SARCOSINE DEHYDROGENASE-RELATED"/>
    <property type="match status" value="1"/>
</dbReference>
<feature type="domain" description="FAD dependent oxidoreductase" evidence="2">
    <location>
        <begin position="36"/>
        <end position="387"/>
    </location>
</feature>
<dbReference type="AlphaFoldDB" id="A0A344PLG0"/>
<dbReference type="KEGG" id="pars:DRW48_11365"/>
<organism evidence="3 4">
    <name type="scientific">Paracoccus suum</name>
    <dbReference type="NCBI Taxonomy" id="2259340"/>
    <lineage>
        <taxon>Bacteria</taxon>
        <taxon>Pseudomonadati</taxon>
        <taxon>Pseudomonadota</taxon>
        <taxon>Alphaproteobacteria</taxon>
        <taxon>Rhodobacterales</taxon>
        <taxon>Paracoccaceae</taxon>
        <taxon>Paracoccus</taxon>
    </lineage>
</organism>
<keyword evidence="4" id="KW-1185">Reference proteome</keyword>
<dbReference type="Gene3D" id="3.50.50.60">
    <property type="entry name" value="FAD/NAD(P)-binding domain"/>
    <property type="match status" value="1"/>
</dbReference>
<reference evidence="4" key="1">
    <citation type="submission" date="2018-07" db="EMBL/GenBank/DDBJ databases">
        <title>Genome sequencing of Paracoccus sp. SC2-6.</title>
        <authorList>
            <person name="Heo J."/>
            <person name="Kim S.-J."/>
            <person name="Kwon S.-W."/>
        </authorList>
    </citation>
    <scope>NUCLEOTIDE SEQUENCE [LARGE SCALE GENOMIC DNA]</scope>
    <source>
        <strain evidence="4">SC2-6</strain>
    </source>
</reference>
<gene>
    <name evidence="3" type="ORF">DRW48_11365</name>
</gene>
<name>A0A344PLG0_9RHOB</name>
<evidence type="ECO:0000256" key="1">
    <source>
        <dbReference type="ARBA" id="ARBA00023002"/>
    </source>
</evidence>
<dbReference type="Pfam" id="PF01266">
    <property type="entry name" value="DAO"/>
    <property type="match status" value="1"/>
</dbReference>
<dbReference type="GO" id="GO:0016491">
    <property type="term" value="F:oxidoreductase activity"/>
    <property type="evidence" value="ECO:0007669"/>
    <property type="project" value="UniProtKB-KW"/>
</dbReference>
<evidence type="ECO:0000313" key="3">
    <source>
        <dbReference type="EMBL" id="AXC50215.1"/>
    </source>
</evidence>
<keyword evidence="1" id="KW-0560">Oxidoreductase</keyword>
<dbReference type="InterPro" id="IPR006076">
    <property type="entry name" value="FAD-dep_OxRdtase"/>
</dbReference>
<proteinExistence type="predicted"/>
<dbReference type="InterPro" id="IPR036188">
    <property type="entry name" value="FAD/NAD-bd_sf"/>
</dbReference>
<dbReference type="Gene3D" id="3.30.9.10">
    <property type="entry name" value="D-Amino Acid Oxidase, subunit A, domain 2"/>
    <property type="match status" value="1"/>
</dbReference>
<dbReference type="RefSeq" id="WP_114076534.1">
    <property type="nucleotide sequence ID" value="NZ_CP030918.1"/>
</dbReference>
<protein>
    <submittedName>
        <fullName evidence="3">FAD-binding oxidoreductase</fullName>
    </submittedName>
</protein>
<accession>A0A344PLG0</accession>
<dbReference type="EMBL" id="CP030918">
    <property type="protein sequence ID" value="AXC50215.1"/>
    <property type="molecule type" value="Genomic_DNA"/>
</dbReference>
<dbReference type="SUPFAM" id="SSF51905">
    <property type="entry name" value="FAD/NAD(P)-binding domain"/>
    <property type="match status" value="1"/>
</dbReference>
<evidence type="ECO:0000313" key="4">
    <source>
        <dbReference type="Proteomes" id="UP000252023"/>
    </source>
</evidence>
<dbReference type="OrthoDB" id="9806601at2"/>
<sequence>MTEPTTTNYADVWYRTRLESSDLIARPPLSGPAEADVCIIGGGLAGLTAAHDLAVAGRRVVLLEARRVAWGASGRNGGFVSPGYAQGYDAIARRCGAEGADALHAMSIEGMRIVADTIARLSIDRADPRPGILGAVRYDAGRALQDRRDWLAERFDYHVDYLDRAALGQHLTSPVYHQALHDLNAFHFDPLAYARALARAAEAAGAVIHEGSAASVVSGSPAGWTVATAGGEVKARDVLIATGGYTGGLVPQLDRAFLPIATYVMVTKPDPERIATAIHTTSAVGDDRRAGDYYRLVDGGRRILWGGKITTRRSEPRDLGRLLHGTMTSTYPQLAGIEIDKVWSGLMSYARHLMPQIGRMPSGLWHCTAFGGHGMNTTAIGGRVVAEAILGQSDRWRRFEPFGLEWTGGLAGMAAVQLTYWKLQAQDAWRERRG</sequence>
<dbReference type="Proteomes" id="UP000252023">
    <property type="component" value="Chromosome"/>
</dbReference>
<dbReference type="GO" id="GO:0005737">
    <property type="term" value="C:cytoplasm"/>
    <property type="evidence" value="ECO:0007669"/>
    <property type="project" value="TreeGrafter"/>
</dbReference>
<dbReference type="PANTHER" id="PTHR13847:SF281">
    <property type="entry name" value="FAD DEPENDENT OXIDOREDUCTASE DOMAIN-CONTAINING PROTEIN"/>
    <property type="match status" value="1"/>
</dbReference>